<dbReference type="PROSITE" id="PS50043">
    <property type="entry name" value="HTH_LUXR_2"/>
    <property type="match status" value="1"/>
</dbReference>
<dbReference type="EMBL" id="JAUSVU010000023">
    <property type="protein sequence ID" value="MDQ0536132.1"/>
    <property type="molecule type" value="Genomic_DNA"/>
</dbReference>
<feature type="domain" description="Response regulatory" evidence="7">
    <location>
        <begin position="30"/>
        <end position="144"/>
    </location>
</feature>
<evidence type="ECO:0000256" key="4">
    <source>
        <dbReference type="PROSITE-ProRule" id="PRU00169"/>
    </source>
</evidence>
<dbReference type="InterPro" id="IPR016032">
    <property type="entry name" value="Sig_transdc_resp-reg_C-effctor"/>
</dbReference>
<dbReference type="Pfam" id="PF00196">
    <property type="entry name" value="GerE"/>
    <property type="match status" value="1"/>
</dbReference>
<evidence type="ECO:0000313" key="9">
    <source>
        <dbReference type="Proteomes" id="UP001244552"/>
    </source>
</evidence>
<keyword evidence="4" id="KW-0597">Phosphoprotein</keyword>
<dbReference type="InterPro" id="IPR000792">
    <property type="entry name" value="Tscrpt_reg_LuxR_C"/>
</dbReference>
<keyword evidence="2" id="KW-0238">DNA-binding</keyword>
<evidence type="ECO:0000256" key="1">
    <source>
        <dbReference type="ARBA" id="ARBA00023015"/>
    </source>
</evidence>
<name>A0ABU0MRN8_9PROT</name>
<feature type="domain" description="HTH luxR-type" evidence="6">
    <location>
        <begin position="178"/>
        <end position="243"/>
    </location>
</feature>
<dbReference type="SUPFAM" id="SSF52172">
    <property type="entry name" value="CheY-like"/>
    <property type="match status" value="1"/>
</dbReference>
<dbReference type="InterPro" id="IPR011006">
    <property type="entry name" value="CheY-like_superfamily"/>
</dbReference>
<keyword evidence="1" id="KW-0805">Transcription regulation</keyword>
<feature type="region of interest" description="Disordered" evidence="5">
    <location>
        <begin position="1"/>
        <end position="23"/>
    </location>
</feature>
<sequence>MPADTTPDTAPHTAPDSAPGMGADRTADLTVFIVDDDEAIRDSLQVLLDCAGFRAECFSTPLAFLDSGAPSRPGCLLVDVRMPQMSGLDVQERLARGGHAMPVVVMTGHGDVPLAVRAMKAGAVDFVEKPFEEETLLAAVRSALARAADSRRPEDGRKAAAAEAPAPPPATASPPPEILARIAALTPRELDVLRWLVAGKSNKVIAFELSISARTVEIHRARVMEKMQADSLPALVRMAIAAGVVPGGG</sequence>
<dbReference type="SUPFAM" id="SSF46894">
    <property type="entry name" value="C-terminal effector domain of the bipartite response regulators"/>
    <property type="match status" value="1"/>
</dbReference>
<keyword evidence="9" id="KW-1185">Reference proteome</keyword>
<dbReference type="CDD" id="cd17537">
    <property type="entry name" value="REC_FixJ"/>
    <property type="match status" value="1"/>
</dbReference>
<feature type="region of interest" description="Disordered" evidence="5">
    <location>
        <begin position="148"/>
        <end position="175"/>
    </location>
</feature>
<proteinExistence type="predicted"/>
<dbReference type="Pfam" id="PF00072">
    <property type="entry name" value="Response_reg"/>
    <property type="match status" value="1"/>
</dbReference>
<dbReference type="InterPro" id="IPR001789">
    <property type="entry name" value="Sig_transdc_resp-reg_receiver"/>
</dbReference>
<dbReference type="SMART" id="SM00421">
    <property type="entry name" value="HTH_LUXR"/>
    <property type="match status" value="1"/>
</dbReference>
<dbReference type="CDD" id="cd06170">
    <property type="entry name" value="LuxR_C_like"/>
    <property type="match status" value="1"/>
</dbReference>
<feature type="compositionally biased region" description="Basic and acidic residues" evidence="5">
    <location>
        <begin position="148"/>
        <end position="160"/>
    </location>
</feature>
<dbReference type="RefSeq" id="WP_370878967.1">
    <property type="nucleotide sequence ID" value="NZ_JAGINO010000013.1"/>
</dbReference>
<dbReference type="PANTHER" id="PTHR44688">
    <property type="entry name" value="DNA-BINDING TRANSCRIPTIONAL ACTIVATOR DEVR_DOSR"/>
    <property type="match status" value="1"/>
</dbReference>
<evidence type="ECO:0000313" key="8">
    <source>
        <dbReference type="EMBL" id="MDQ0536132.1"/>
    </source>
</evidence>
<accession>A0ABU0MRN8</accession>
<dbReference type="SMART" id="SM00448">
    <property type="entry name" value="REC"/>
    <property type="match status" value="1"/>
</dbReference>
<reference evidence="8 9" key="1">
    <citation type="submission" date="2023-07" db="EMBL/GenBank/DDBJ databases">
        <title>Genomic Encyclopedia of Type Strains, Phase IV (KMG-IV): sequencing the most valuable type-strain genomes for metagenomic binning, comparative biology and taxonomic classification.</title>
        <authorList>
            <person name="Goeker M."/>
        </authorList>
    </citation>
    <scope>NUCLEOTIDE SEQUENCE [LARGE SCALE GENOMIC DNA]</scope>
    <source>
        <strain evidence="8 9">DSM 19922</strain>
    </source>
</reference>
<gene>
    <name evidence="8" type="ORF">QO018_005023</name>
</gene>
<organism evidence="8 9">
    <name type="scientific">Azospirillum picis</name>
    <dbReference type="NCBI Taxonomy" id="488438"/>
    <lineage>
        <taxon>Bacteria</taxon>
        <taxon>Pseudomonadati</taxon>
        <taxon>Pseudomonadota</taxon>
        <taxon>Alphaproteobacteria</taxon>
        <taxon>Rhodospirillales</taxon>
        <taxon>Azospirillaceae</taxon>
        <taxon>Azospirillum</taxon>
    </lineage>
</organism>
<keyword evidence="3" id="KW-0804">Transcription</keyword>
<dbReference type="PRINTS" id="PR00038">
    <property type="entry name" value="HTHLUXR"/>
</dbReference>
<evidence type="ECO:0000256" key="2">
    <source>
        <dbReference type="ARBA" id="ARBA00023125"/>
    </source>
</evidence>
<comment type="caution">
    <text evidence="8">The sequence shown here is derived from an EMBL/GenBank/DDBJ whole genome shotgun (WGS) entry which is preliminary data.</text>
</comment>
<dbReference type="InterPro" id="IPR036388">
    <property type="entry name" value="WH-like_DNA-bd_sf"/>
</dbReference>
<dbReference type="PANTHER" id="PTHR44688:SF16">
    <property type="entry name" value="DNA-BINDING TRANSCRIPTIONAL ACTIVATOR DEVR_DOSR"/>
    <property type="match status" value="1"/>
</dbReference>
<evidence type="ECO:0000259" key="7">
    <source>
        <dbReference type="PROSITE" id="PS50110"/>
    </source>
</evidence>
<evidence type="ECO:0000259" key="6">
    <source>
        <dbReference type="PROSITE" id="PS50043"/>
    </source>
</evidence>
<feature type="compositionally biased region" description="Low complexity" evidence="5">
    <location>
        <begin position="1"/>
        <end position="19"/>
    </location>
</feature>
<dbReference type="Proteomes" id="UP001244552">
    <property type="component" value="Unassembled WGS sequence"/>
</dbReference>
<dbReference type="PROSITE" id="PS50110">
    <property type="entry name" value="RESPONSE_REGULATORY"/>
    <property type="match status" value="1"/>
</dbReference>
<protein>
    <submittedName>
        <fullName evidence="8">Two-component system response regulator FixJ</fullName>
    </submittedName>
</protein>
<dbReference type="Gene3D" id="1.10.10.10">
    <property type="entry name" value="Winged helix-like DNA-binding domain superfamily/Winged helix DNA-binding domain"/>
    <property type="match status" value="1"/>
</dbReference>
<evidence type="ECO:0000256" key="5">
    <source>
        <dbReference type="SAM" id="MobiDB-lite"/>
    </source>
</evidence>
<evidence type="ECO:0000256" key="3">
    <source>
        <dbReference type="ARBA" id="ARBA00023163"/>
    </source>
</evidence>
<feature type="compositionally biased region" description="Pro residues" evidence="5">
    <location>
        <begin position="165"/>
        <end position="175"/>
    </location>
</feature>
<dbReference type="PROSITE" id="PS00622">
    <property type="entry name" value="HTH_LUXR_1"/>
    <property type="match status" value="1"/>
</dbReference>
<dbReference type="Gene3D" id="3.40.50.2300">
    <property type="match status" value="1"/>
</dbReference>
<feature type="modified residue" description="4-aspartylphosphate" evidence="4">
    <location>
        <position position="79"/>
    </location>
</feature>